<name>A0ACC0WCM5_9STRA</name>
<sequence>MEVTTRLRVNRQIVDIIIGDILFDDDDEEADPSGDEVNVEGGMDDDHDVKIGVTPIMKLSPRNRLPRQSSELLHYSKASDDCGAEEKKTRFTKLRCETHWKMTWFCPIWGWEFPLDKRHV</sequence>
<keyword evidence="2" id="KW-1185">Reference proteome</keyword>
<proteinExistence type="predicted"/>
<comment type="caution">
    <text evidence="1">The sequence shown here is derived from an EMBL/GenBank/DDBJ whole genome shotgun (WGS) entry which is preliminary data.</text>
</comment>
<reference evidence="1 2" key="1">
    <citation type="journal article" date="2022" name="bioRxiv">
        <title>The genome of the oomycete Peronosclerospora sorghi, a cosmopolitan pathogen of maize and sorghum, is inflated with dispersed pseudogenes.</title>
        <authorList>
            <person name="Fletcher K."/>
            <person name="Martin F."/>
            <person name="Isakeit T."/>
            <person name="Cavanaugh K."/>
            <person name="Magill C."/>
            <person name="Michelmore R."/>
        </authorList>
    </citation>
    <scope>NUCLEOTIDE SEQUENCE [LARGE SCALE GENOMIC DNA]</scope>
    <source>
        <strain evidence="1">P6</strain>
    </source>
</reference>
<evidence type="ECO:0000313" key="1">
    <source>
        <dbReference type="EMBL" id="KAI9915693.1"/>
    </source>
</evidence>
<organism evidence="1 2">
    <name type="scientific">Peronosclerospora sorghi</name>
    <dbReference type="NCBI Taxonomy" id="230839"/>
    <lineage>
        <taxon>Eukaryota</taxon>
        <taxon>Sar</taxon>
        <taxon>Stramenopiles</taxon>
        <taxon>Oomycota</taxon>
        <taxon>Peronosporomycetes</taxon>
        <taxon>Peronosporales</taxon>
        <taxon>Peronosporaceae</taxon>
        <taxon>Peronosclerospora</taxon>
    </lineage>
</organism>
<accession>A0ACC0WCM5</accession>
<dbReference type="EMBL" id="CM047582">
    <property type="protein sequence ID" value="KAI9915693.1"/>
    <property type="molecule type" value="Genomic_DNA"/>
</dbReference>
<evidence type="ECO:0000313" key="2">
    <source>
        <dbReference type="Proteomes" id="UP001163321"/>
    </source>
</evidence>
<protein>
    <submittedName>
        <fullName evidence="1">Uncharacterized protein</fullName>
    </submittedName>
</protein>
<dbReference type="Proteomes" id="UP001163321">
    <property type="component" value="Chromosome 3"/>
</dbReference>
<gene>
    <name evidence="1" type="ORF">PsorP6_007798</name>
</gene>